<evidence type="ECO:0000313" key="3">
    <source>
        <dbReference type="Proteomes" id="UP000316270"/>
    </source>
</evidence>
<feature type="compositionally biased region" description="Polar residues" evidence="1">
    <location>
        <begin position="470"/>
        <end position="483"/>
    </location>
</feature>
<feature type="region of interest" description="Disordered" evidence="1">
    <location>
        <begin position="281"/>
        <end position="310"/>
    </location>
</feature>
<feature type="compositionally biased region" description="Low complexity" evidence="1">
    <location>
        <begin position="420"/>
        <end position="432"/>
    </location>
</feature>
<sequence length="781" mass="84505">MSSPATSQLRGMDIFGFLNVDAEEQRRAGTESKFEAHQGSISYLAQPASIEGVKLVKAKIGRCDTREEFELSVRYLTNCGAGRIRDLMIMAGLPIAESAAQEDREQGAMPDTSTIELSQQKFVEQAASTDNHDKVRLLAIELINKVIHASNSEYKQSETISQHDMVMEKLCTGVARLKLEGPVRLDSKHAGIYDHTNFICVASTEELGSLEPSNLPSWSCMYDEITAFASWKPFFASKILGVNSPVTSPATSNLPSWSCIYDEIKAFPSWKAFFQSKSSGAASTGTSPASISKSTQTWSVSSSSTAPVPSPVPSYIKSAQINSVSSHAFQGPCPSRDMMIKKTLAFGLPNNPTGLFSGVDTSLMDGSPCNANDEAKPASHASTQIGSPALSNPNFWSSIQAQIGTGSRFATASSKPILQSTPTSSPTTSIKPKTATFSFAGTTTGLFRDVDTSAMDDDSSSTSRVPKNAQLMSSGSTANGNLASDSTSSWPSSSNVSSWNRMKAGGGASLNNAPASSPVISDGEDIVMSDFEDMEYEMDTCPPDHEVNANEPRTAAHSLQANLEVLRDVQVLATPRGKRKRNAPISSHVKRTRRSPSPLLPVRSSKVISVQRMNKLPSTPAISTTPTKLKPTSFVPPTQYVHKSSPKRSKTRRYCLWLGALLLSTICAFCLLDHVIDVLCCIQLSGLVTKQTQDIGHDFSTREDSICSGPLPSCIDTTHRLILFYAPHRYSDLSMRVEVIPSMFTDRQGGGQECLRSGERYNKRKGDLNRERSRPGCLKGL</sequence>
<dbReference type="EMBL" id="CP042200">
    <property type="protein sequence ID" value="QDS76772.1"/>
    <property type="molecule type" value="Genomic_DNA"/>
</dbReference>
<proteinExistence type="predicted"/>
<evidence type="ECO:0000256" key="1">
    <source>
        <dbReference type="SAM" id="MobiDB-lite"/>
    </source>
</evidence>
<organism evidence="2 3">
    <name type="scientific">Venturia effusa</name>
    <dbReference type="NCBI Taxonomy" id="50376"/>
    <lineage>
        <taxon>Eukaryota</taxon>
        <taxon>Fungi</taxon>
        <taxon>Dikarya</taxon>
        <taxon>Ascomycota</taxon>
        <taxon>Pezizomycotina</taxon>
        <taxon>Dothideomycetes</taxon>
        <taxon>Pleosporomycetidae</taxon>
        <taxon>Venturiales</taxon>
        <taxon>Venturiaceae</taxon>
        <taxon>Venturia</taxon>
    </lineage>
</organism>
<feature type="region of interest" description="Disordered" evidence="1">
    <location>
        <begin position="413"/>
        <end position="432"/>
    </location>
</feature>
<gene>
    <name evidence="2" type="ORF">FKW77_001934</name>
</gene>
<feature type="compositionally biased region" description="Low complexity" evidence="1">
    <location>
        <begin position="281"/>
        <end position="307"/>
    </location>
</feature>
<evidence type="ECO:0000313" key="2">
    <source>
        <dbReference type="EMBL" id="QDS76772.1"/>
    </source>
</evidence>
<feature type="region of interest" description="Disordered" evidence="1">
    <location>
        <begin position="450"/>
        <end position="498"/>
    </location>
</feature>
<accession>A0A517LMA7</accession>
<dbReference type="AlphaFoldDB" id="A0A517LMA7"/>
<keyword evidence="3" id="KW-1185">Reference proteome</keyword>
<feature type="compositionally biased region" description="Basic residues" evidence="1">
    <location>
        <begin position="576"/>
        <end position="594"/>
    </location>
</feature>
<name>A0A517LMA7_9PEZI</name>
<feature type="region of interest" description="Disordered" evidence="1">
    <location>
        <begin position="574"/>
        <end position="600"/>
    </location>
</feature>
<dbReference type="OrthoDB" id="10667117at2759"/>
<protein>
    <submittedName>
        <fullName evidence="2">Uncharacterized protein</fullName>
    </submittedName>
</protein>
<feature type="compositionally biased region" description="Low complexity" evidence="1">
    <location>
        <begin position="484"/>
        <end position="498"/>
    </location>
</feature>
<dbReference type="Proteomes" id="UP000316270">
    <property type="component" value="Chromosome 16"/>
</dbReference>
<reference evidence="2 3" key="1">
    <citation type="submission" date="2019-07" db="EMBL/GenBank/DDBJ databases">
        <title>Finished genome of Venturia effusa.</title>
        <authorList>
            <person name="Young C.A."/>
            <person name="Cox M.P."/>
            <person name="Ganley A.R.D."/>
            <person name="David W.J."/>
        </authorList>
    </citation>
    <scope>NUCLEOTIDE SEQUENCE [LARGE SCALE GENOMIC DNA]</scope>
    <source>
        <strain evidence="3">albino</strain>
    </source>
</reference>